<evidence type="ECO:0000256" key="1">
    <source>
        <dbReference type="ARBA" id="ARBA00023015"/>
    </source>
</evidence>
<evidence type="ECO:0000256" key="3">
    <source>
        <dbReference type="ARBA" id="ARBA00023163"/>
    </source>
</evidence>
<dbReference type="GO" id="GO:0003677">
    <property type="term" value="F:DNA binding"/>
    <property type="evidence" value="ECO:0007669"/>
    <property type="project" value="UniProtKB-KW"/>
</dbReference>
<dbReference type="PANTHER" id="PTHR44846">
    <property type="entry name" value="MANNOSYL-D-GLYCERATE TRANSPORT/METABOLISM SYSTEM REPRESSOR MNGR-RELATED"/>
    <property type="match status" value="1"/>
</dbReference>
<dbReference type="SMART" id="SM00866">
    <property type="entry name" value="UTRA"/>
    <property type="match status" value="1"/>
</dbReference>
<dbReference type="GO" id="GO:0003700">
    <property type="term" value="F:DNA-binding transcription factor activity"/>
    <property type="evidence" value="ECO:0007669"/>
    <property type="project" value="InterPro"/>
</dbReference>
<keyword evidence="3" id="KW-0804">Transcription</keyword>
<evidence type="ECO:0000259" key="4">
    <source>
        <dbReference type="PROSITE" id="PS50949"/>
    </source>
</evidence>
<dbReference type="InterPro" id="IPR036388">
    <property type="entry name" value="WH-like_DNA-bd_sf"/>
</dbReference>
<sequence>MALNADLGAPLDRSSGAPLHVQVAQALRQDIQARQLAPGTALPSEAGLCRQFGVARSVVRQALAALVAEGLIRREPGRAPTVAPVLEHHRMVQRSTGLFEQFASTGTALRTRVLRLEPAAPPPEVAAFFGSEDTLLLERLRRVDDEPLAFVRTWLPRARLPGLAADHLQDASLHRILVQRFGLHPGRGRNRIRAVGADAALADALEVNKGSPLLMLEGQGHDQHGQALEWFTTWHRGEKLVFDVDVTPAGERVHAALPDGARHSEPMTPAGGVPQSEVSLAAAEAALQTALEMLRRLREGK</sequence>
<dbReference type="PROSITE" id="PS50949">
    <property type="entry name" value="HTH_GNTR"/>
    <property type="match status" value="1"/>
</dbReference>
<dbReference type="InterPro" id="IPR050679">
    <property type="entry name" value="Bact_HTH_transcr_reg"/>
</dbReference>
<dbReference type="InterPro" id="IPR000524">
    <property type="entry name" value="Tscrpt_reg_HTH_GntR"/>
</dbReference>
<evidence type="ECO:0000313" key="5">
    <source>
        <dbReference type="EMBL" id="OZI56858.1"/>
    </source>
</evidence>
<dbReference type="InterPro" id="IPR036390">
    <property type="entry name" value="WH_DNA-bd_sf"/>
</dbReference>
<keyword evidence="1" id="KW-0805">Transcription regulation</keyword>
<dbReference type="InterPro" id="IPR028978">
    <property type="entry name" value="Chorismate_lyase_/UTRA_dom_sf"/>
</dbReference>
<dbReference type="PRINTS" id="PR00035">
    <property type="entry name" value="HTHGNTR"/>
</dbReference>
<feature type="domain" description="HTH gntR-type" evidence="4">
    <location>
        <begin position="17"/>
        <end position="85"/>
    </location>
</feature>
<evidence type="ECO:0000256" key="2">
    <source>
        <dbReference type="ARBA" id="ARBA00023125"/>
    </source>
</evidence>
<dbReference type="OrthoDB" id="8584262at2"/>
<dbReference type="Pfam" id="PF00392">
    <property type="entry name" value="GntR"/>
    <property type="match status" value="1"/>
</dbReference>
<dbReference type="CDD" id="cd07377">
    <property type="entry name" value="WHTH_GntR"/>
    <property type="match status" value="1"/>
</dbReference>
<dbReference type="PANTHER" id="PTHR44846:SF1">
    <property type="entry name" value="MANNOSYL-D-GLYCERATE TRANSPORT_METABOLISM SYSTEM REPRESSOR MNGR-RELATED"/>
    <property type="match status" value="1"/>
</dbReference>
<accession>A0A261U4H7</accession>
<gene>
    <name evidence="5" type="ORF">CAL20_15830</name>
</gene>
<dbReference type="SUPFAM" id="SSF64288">
    <property type="entry name" value="Chorismate lyase-like"/>
    <property type="match status" value="1"/>
</dbReference>
<evidence type="ECO:0000313" key="6">
    <source>
        <dbReference type="Proteomes" id="UP000216885"/>
    </source>
</evidence>
<dbReference type="Gene3D" id="1.10.10.10">
    <property type="entry name" value="Winged helix-like DNA-binding domain superfamily/Winged helix DNA-binding domain"/>
    <property type="match status" value="1"/>
</dbReference>
<dbReference type="Proteomes" id="UP000216885">
    <property type="component" value="Unassembled WGS sequence"/>
</dbReference>
<name>A0A261U4H7_9BORD</name>
<dbReference type="RefSeq" id="WP_094822023.1">
    <property type="nucleotide sequence ID" value="NZ_NEVO01000008.1"/>
</dbReference>
<dbReference type="SUPFAM" id="SSF46785">
    <property type="entry name" value="Winged helix' DNA-binding domain"/>
    <property type="match status" value="1"/>
</dbReference>
<reference evidence="5 6" key="1">
    <citation type="submission" date="2017-05" db="EMBL/GenBank/DDBJ databases">
        <title>Complete and WGS of Bordetella genogroups.</title>
        <authorList>
            <person name="Spilker T."/>
            <person name="LiPuma J."/>
        </authorList>
    </citation>
    <scope>NUCLEOTIDE SEQUENCE [LARGE SCALE GENOMIC DNA]</scope>
    <source>
        <strain evidence="5 6">AU9919</strain>
    </source>
</reference>
<dbReference type="InterPro" id="IPR011663">
    <property type="entry name" value="UTRA"/>
</dbReference>
<organism evidence="5 6">
    <name type="scientific">Bordetella genomosp. 4</name>
    <dbReference type="NCBI Taxonomy" id="463044"/>
    <lineage>
        <taxon>Bacteria</taxon>
        <taxon>Pseudomonadati</taxon>
        <taxon>Pseudomonadota</taxon>
        <taxon>Betaproteobacteria</taxon>
        <taxon>Burkholderiales</taxon>
        <taxon>Alcaligenaceae</taxon>
        <taxon>Bordetella</taxon>
    </lineage>
</organism>
<dbReference type="AlphaFoldDB" id="A0A261U4H7"/>
<dbReference type="Gene3D" id="3.40.1410.10">
    <property type="entry name" value="Chorismate lyase-like"/>
    <property type="match status" value="1"/>
</dbReference>
<comment type="caution">
    <text evidence="5">The sequence shown here is derived from an EMBL/GenBank/DDBJ whole genome shotgun (WGS) entry which is preliminary data.</text>
</comment>
<keyword evidence="2" id="KW-0238">DNA-binding</keyword>
<proteinExistence type="predicted"/>
<dbReference type="SMART" id="SM00345">
    <property type="entry name" value="HTH_GNTR"/>
    <property type="match status" value="1"/>
</dbReference>
<protein>
    <submittedName>
        <fullName evidence="5">GntR family transcriptional regulator</fullName>
    </submittedName>
</protein>
<dbReference type="EMBL" id="NEVQ01000013">
    <property type="protein sequence ID" value="OZI56858.1"/>
    <property type="molecule type" value="Genomic_DNA"/>
</dbReference>
<dbReference type="Pfam" id="PF07702">
    <property type="entry name" value="UTRA"/>
    <property type="match status" value="1"/>
</dbReference>
<keyword evidence="6" id="KW-1185">Reference proteome</keyword>
<dbReference type="GO" id="GO:0045892">
    <property type="term" value="P:negative regulation of DNA-templated transcription"/>
    <property type="evidence" value="ECO:0007669"/>
    <property type="project" value="TreeGrafter"/>
</dbReference>